<dbReference type="InterPro" id="IPR012486">
    <property type="entry name" value="Far11/STRP_N"/>
</dbReference>
<accession>A0A4R5XF89</accession>
<feature type="domain" description="Far11/STRP N-terminal" evidence="2">
    <location>
        <begin position="48"/>
        <end position="336"/>
    </location>
</feature>
<dbReference type="Proteomes" id="UP000294933">
    <property type="component" value="Unassembled WGS sequence"/>
</dbReference>
<dbReference type="GO" id="GO:0005829">
    <property type="term" value="C:cytosol"/>
    <property type="evidence" value="ECO:0007669"/>
    <property type="project" value="TreeGrafter"/>
</dbReference>
<protein>
    <submittedName>
        <fullName evidence="4">N1221-domain-containing protein</fullName>
    </submittedName>
</protein>
<dbReference type="EMBL" id="ML170156">
    <property type="protein sequence ID" value="TDL29442.1"/>
    <property type="molecule type" value="Genomic_DNA"/>
</dbReference>
<feature type="compositionally biased region" description="Polar residues" evidence="1">
    <location>
        <begin position="371"/>
        <end position="392"/>
    </location>
</feature>
<evidence type="ECO:0000256" key="1">
    <source>
        <dbReference type="SAM" id="MobiDB-lite"/>
    </source>
</evidence>
<feature type="compositionally biased region" description="Pro residues" evidence="1">
    <location>
        <begin position="396"/>
        <end position="412"/>
    </location>
</feature>
<dbReference type="OrthoDB" id="18234at2759"/>
<dbReference type="PANTHER" id="PTHR13239">
    <property type="entry name" value="PROTEIN REQUIRED FOR HYPHAL ANASTOMOSIS HAM-2"/>
    <property type="match status" value="1"/>
</dbReference>
<evidence type="ECO:0000259" key="3">
    <source>
        <dbReference type="SMART" id="SM01293"/>
    </source>
</evidence>
<dbReference type="GO" id="GO:0007010">
    <property type="term" value="P:cytoskeleton organization"/>
    <property type="evidence" value="ECO:0007669"/>
    <property type="project" value="TreeGrafter"/>
</dbReference>
<feature type="domain" description="Far11/STRP C-terminal" evidence="3">
    <location>
        <begin position="443"/>
        <end position="949"/>
    </location>
</feature>
<feature type="region of interest" description="Disordered" evidence="1">
    <location>
        <begin position="12"/>
        <end position="31"/>
    </location>
</feature>
<sequence length="1106" mass="123115">MALSSIPTFTASNSQLIDNGSHPTPGPLDSITLGHLRSMVTTAPKPKESRYDFRYEDEDNVFSEIEEFYSYVEPPQVAENLRAWHGSFAGQWTQSPMAKRKAHIELLLEGLEHRDAEVRFVNARRLLYVLQGTFAETSSPEDQLHWIIENAKVVRASHGLSNIVDALKIANSKYDLLCSLSDADAWRFNITPAEKADCIEEVNTELSVYLGMLYHLIEVLKGDDEFAEELMSLDPPFLVYLFNAVSGLRDKSAKGYPVKKLLLVLWKTILASCGGIRELSRVKKLARELAGLSTIQEEGVDIKSSPLDIQVFRQETSVKYPTFTPPPPSLPPASDSSPTDRSRATVPPVKLAQAYSPIPIRHHYHHGGDSEVNTSGLPQNVNPAHGAFQQSGPTYAPTPQPVTPAPTPPQSPKPKKLQYQTDQNRPFLFPFSHRGSKDGRLVPFAIEEADRLYNKHMHVSVALWQMWKTREECMVAESGLEQMPGSDGIPEAFDSFNTISTTSSGSSVLLDESDGMTDDLPDIILLNAKIAEAEATLSRHGETWSHKKKAKERKEDLLRLKRVETVYRAVLPVLPGWVLVLLKFLLATVSASNNNQPPPSATSGAFPPGVSTPAEQQPPAPPPTLDEMDGIRHREITSKAISAILLLTLKWFKASHIMKFHHLGQLLLDSNCLLLILKMFGLQEVSTTILSKADSPDHNFFRYCQLNFGHQMSMNRPEDNMISPPRHVNSRSTTILNGERSEEEIELLTDFSWRNFFSSINFVKIMQKLSKQRSHRIWLLVQYKSSAILKRVLKVSHPDLRLHVLKLIKSQVPYCGRKWRQSNMKVITYIYLHCRPDLRDEWLTGMEIDDVPDALAQEQALRKLVKFYNSKRYGSLAGHSAGQAHRRSSSMSVPLDALHSGPELSAIARPVGTPNVVEADVFPPLRSQTQDPSIFLPYTTEDIAFEEEYEEYLSDLGMSDEGSHEGPLFGGTSAWHRLPHMGSEIADGISDSESIASIGDLGEESRIDGGGSDSDRESVDENVNNWEHMSPKTMAALPKSPAGAHRRSSSGSGLRPVLPFGLDDASAVDLENEDDDEEEEMGPMPREQSGPFAQGASVDEVEYAYG</sequence>
<dbReference type="PANTHER" id="PTHR13239:SF4">
    <property type="entry name" value="AT25231P"/>
    <property type="match status" value="1"/>
</dbReference>
<feature type="region of interest" description="Disordered" evidence="1">
    <location>
        <begin position="320"/>
        <end position="346"/>
    </location>
</feature>
<feature type="region of interest" description="Disordered" evidence="1">
    <location>
        <begin position="1024"/>
        <end position="1106"/>
    </location>
</feature>
<dbReference type="VEuPathDB" id="FungiDB:BD410DRAFT_758290"/>
<reference evidence="4 5" key="1">
    <citation type="submission" date="2018-06" db="EMBL/GenBank/DDBJ databases">
        <title>A transcriptomic atlas of mushroom development highlights an independent origin of complex multicellularity.</title>
        <authorList>
            <consortium name="DOE Joint Genome Institute"/>
            <person name="Krizsan K."/>
            <person name="Almasi E."/>
            <person name="Merenyi Z."/>
            <person name="Sahu N."/>
            <person name="Viragh M."/>
            <person name="Koszo T."/>
            <person name="Mondo S."/>
            <person name="Kiss B."/>
            <person name="Balint B."/>
            <person name="Kues U."/>
            <person name="Barry K."/>
            <person name="Hegedus J.C."/>
            <person name="Henrissat B."/>
            <person name="Johnson J."/>
            <person name="Lipzen A."/>
            <person name="Ohm R."/>
            <person name="Nagy I."/>
            <person name="Pangilinan J."/>
            <person name="Yan J."/>
            <person name="Xiong Y."/>
            <person name="Grigoriev I.V."/>
            <person name="Hibbett D.S."/>
            <person name="Nagy L.G."/>
        </authorList>
    </citation>
    <scope>NUCLEOTIDE SEQUENCE [LARGE SCALE GENOMIC DNA]</scope>
    <source>
        <strain evidence="4 5">SZMC22713</strain>
    </source>
</reference>
<dbReference type="SMART" id="SM01293">
    <property type="entry name" value="DUF3402"/>
    <property type="match status" value="1"/>
</dbReference>
<dbReference type="STRING" id="50990.A0A4R5XF89"/>
<evidence type="ECO:0000313" key="4">
    <source>
        <dbReference type="EMBL" id="TDL29442.1"/>
    </source>
</evidence>
<dbReference type="InterPro" id="IPR021819">
    <property type="entry name" value="Far11/STRP_C"/>
</dbReference>
<organism evidence="4 5">
    <name type="scientific">Rickenella mellea</name>
    <dbReference type="NCBI Taxonomy" id="50990"/>
    <lineage>
        <taxon>Eukaryota</taxon>
        <taxon>Fungi</taxon>
        <taxon>Dikarya</taxon>
        <taxon>Basidiomycota</taxon>
        <taxon>Agaricomycotina</taxon>
        <taxon>Agaricomycetes</taxon>
        <taxon>Hymenochaetales</taxon>
        <taxon>Rickenellaceae</taxon>
        <taxon>Rickenella</taxon>
    </lineage>
</organism>
<name>A0A4R5XF89_9AGAM</name>
<proteinExistence type="predicted"/>
<feature type="region of interest" description="Disordered" evidence="1">
    <location>
        <begin position="361"/>
        <end position="417"/>
    </location>
</feature>
<dbReference type="Pfam" id="PF07923">
    <property type="entry name" value="N1221"/>
    <property type="match status" value="1"/>
</dbReference>
<feature type="region of interest" description="Disordered" evidence="1">
    <location>
        <begin position="595"/>
        <end position="625"/>
    </location>
</feature>
<gene>
    <name evidence="4" type="ORF">BD410DRAFT_758290</name>
</gene>
<dbReference type="AlphaFoldDB" id="A0A4R5XF89"/>
<feature type="compositionally biased region" description="Low complexity" evidence="1">
    <location>
        <begin position="1049"/>
        <end position="1059"/>
    </location>
</feature>
<dbReference type="SMART" id="SM01292">
    <property type="entry name" value="N1221"/>
    <property type="match status" value="1"/>
</dbReference>
<feature type="compositionally biased region" description="Acidic residues" evidence="1">
    <location>
        <begin position="1070"/>
        <end position="1081"/>
    </location>
</feature>
<evidence type="ECO:0000259" key="2">
    <source>
        <dbReference type="SMART" id="SM01292"/>
    </source>
</evidence>
<evidence type="ECO:0000313" key="5">
    <source>
        <dbReference type="Proteomes" id="UP000294933"/>
    </source>
</evidence>
<dbReference type="Pfam" id="PF11882">
    <property type="entry name" value="DUF3402"/>
    <property type="match status" value="1"/>
</dbReference>
<keyword evidence="5" id="KW-1185">Reference proteome</keyword>
<feature type="compositionally biased region" description="Polar residues" evidence="1">
    <location>
        <begin position="12"/>
        <end position="22"/>
    </location>
</feature>
<dbReference type="InterPro" id="IPR040185">
    <property type="entry name" value="Far11/STRP"/>
</dbReference>